<feature type="domain" description="Treble clef zinc finger" evidence="1">
    <location>
        <begin position="10"/>
        <end position="66"/>
    </location>
</feature>
<proteinExistence type="predicted"/>
<feature type="domain" description="Treble clef zinc finger" evidence="1">
    <location>
        <begin position="308"/>
        <end position="362"/>
    </location>
</feature>
<evidence type="ECO:0000259" key="1">
    <source>
        <dbReference type="Pfam" id="PF14311"/>
    </source>
</evidence>
<dbReference type="Proteomes" id="UP001356428">
    <property type="component" value="Chromosome"/>
</dbReference>
<gene>
    <name evidence="2" type="ORF">OG849_00005</name>
    <name evidence="3" type="ORF">OG849_35395</name>
</gene>
<feature type="domain" description="Treble clef zinc finger" evidence="1">
    <location>
        <begin position="81"/>
        <end position="135"/>
    </location>
</feature>
<organism evidence="2 4">
    <name type="scientific">Streptomyces cyaneofuscatus</name>
    <dbReference type="NCBI Taxonomy" id="66883"/>
    <lineage>
        <taxon>Bacteria</taxon>
        <taxon>Bacillati</taxon>
        <taxon>Actinomycetota</taxon>
        <taxon>Actinomycetes</taxon>
        <taxon>Kitasatosporales</taxon>
        <taxon>Streptomycetaceae</taxon>
        <taxon>Streptomyces</taxon>
    </lineage>
</organism>
<keyword evidence="4" id="KW-1185">Reference proteome</keyword>
<dbReference type="InterPro" id="IPR025487">
    <property type="entry name" value="DUF4379"/>
</dbReference>
<feature type="domain" description="Treble clef zinc finger" evidence="1">
    <location>
        <begin position="377"/>
        <end position="431"/>
    </location>
</feature>
<reference evidence="2 4" key="1">
    <citation type="submission" date="2022-10" db="EMBL/GenBank/DDBJ databases">
        <title>The complete genomes of actinobacterial strains from the NBC collection.</title>
        <authorList>
            <person name="Joergensen T.S."/>
            <person name="Alvarez Arevalo M."/>
            <person name="Sterndorff E.B."/>
            <person name="Faurdal D."/>
            <person name="Vuksanovic O."/>
            <person name="Mourched A.-S."/>
            <person name="Charusanti P."/>
            <person name="Shaw S."/>
            <person name="Blin K."/>
            <person name="Weber T."/>
        </authorList>
    </citation>
    <scope>NUCLEOTIDE SEQUENCE [LARGE SCALE GENOMIC DNA]</scope>
    <source>
        <strain evidence="2 4">NBC 01792</strain>
    </source>
</reference>
<dbReference type="PANTHER" id="PTHR37317:SF1">
    <property type="entry name" value="ZINC-RIBBON DOMAIN-CONTAINING PROTEIN-RELATED"/>
    <property type="match status" value="1"/>
</dbReference>
<dbReference type="Pfam" id="PF14311">
    <property type="entry name" value="DUF4379"/>
    <property type="match status" value="5"/>
</dbReference>
<evidence type="ECO:0000313" key="3">
    <source>
        <dbReference type="EMBL" id="WSB12182.1"/>
    </source>
</evidence>
<dbReference type="EMBL" id="CP109083">
    <property type="protein sequence ID" value="WSB05746.1"/>
    <property type="molecule type" value="Genomic_DNA"/>
</dbReference>
<feature type="domain" description="Treble clef zinc finger" evidence="1">
    <location>
        <begin position="447"/>
        <end position="502"/>
    </location>
</feature>
<evidence type="ECO:0000313" key="2">
    <source>
        <dbReference type="EMBL" id="WSB05746.1"/>
    </source>
</evidence>
<sequence length="511" mass="55277">MSLEEARPGLAAEFHAELNAPLAASELTPGSQRKVYWHCVSNPDHPPYLQSVSNRRKSGCPACANRVVTAANNLLAVAPQIAAQWHPSKNGSLTADAVVAGSNRRVWWRCARGHEWQAYVSTRVSQRTRCGLCSRSQQSGAEVALFAELYELLAPLLGDRAVRRHVRPEGVAMRFARCDILITGLEPCVVVEYDGAYWHRGRSGPDRSKALAVRGAGHRMVRVREAPLKALHPDDVVISGSADAHAAAAAVLGRMVERGWLSARVASAAQEYVAAGRSLGAELCAVLLEDVDHRDLGADSLAAIHPGLADEWDVEANGTLTPRHVGVTTSAVCWWICPSGDRYPCAPRERVAGRGCSVCSGKRVNARTSLAALRPDLAAEYVPQEGRSADDIGVGSHRRVLWRCGTCSYEWQAILRSRTRVGAGCPACAGKVATASANLAVVYPAVAAIWHPVLNGDLRPEDVRPKSNKAVWWLCPDCEKPYQGKVVDRVVARHSCCAACARLRSWNARRA</sequence>
<dbReference type="PANTHER" id="PTHR37317">
    <property type="entry name" value="BLR8090 PROTEIN"/>
    <property type="match status" value="1"/>
</dbReference>
<protein>
    <submittedName>
        <fullName evidence="2">Zinc-ribbon domain-containing protein</fullName>
    </submittedName>
</protein>
<dbReference type="RefSeq" id="WP_326701906.1">
    <property type="nucleotide sequence ID" value="NZ_CP109083.1"/>
</dbReference>
<dbReference type="EMBL" id="CP109083">
    <property type="protein sequence ID" value="WSB12182.1"/>
    <property type="molecule type" value="Genomic_DNA"/>
</dbReference>
<name>A0ABZ1ENV8_9ACTN</name>
<accession>A0ABZ1ENV8</accession>
<evidence type="ECO:0000313" key="4">
    <source>
        <dbReference type="Proteomes" id="UP001356428"/>
    </source>
</evidence>